<evidence type="ECO:0000313" key="2">
    <source>
        <dbReference type="EMBL" id="CRK86376.1"/>
    </source>
</evidence>
<proteinExistence type="predicted"/>
<keyword evidence="1" id="KW-0472">Membrane</keyword>
<keyword evidence="1" id="KW-1133">Transmembrane helix</keyword>
<feature type="transmembrane region" description="Helical" evidence="1">
    <location>
        <begin position="90"/>
        <end position="109"/>
    </location>
</feature>
<evidence type="ECO:0000313" key="3">
    <source>
        <dbReference type="Proteomes" id="UP000183832"/>
    </source>
</evidence>
<evidence type="ECO:0000256" key="1">
    <source>
        <dbReference type="SAM" id="Phobius"/>
    </source>
</evidence>
<keyword evidence="1" id="KW-0812">Transmembrane</keyword>
<feature type="transmembrane region" description="Helical" evidence="1">
    <location>
        <begin position="59"/>
        <end position="78"/>
    </location>
</feature>
<dbReference type="EMBL" id="CVRI01000001">
    <property type="protein sequence ID" value="CRK86376.1"/>
    <property type="molecule type" value="Genomic_DNA"/>
</dbReference>
<protein>
    <submittedName>
        <fullName evidence="2">CLUMA_CG000264, isoform A</fullName>
    </submittedName>
</protein>
<sequence>MALDSTTFLDSSELTICLSGASIKKSCSLRHRKNPIFHILHPKRVDKVFTPFVDSFEKISPACALAVCCHVFFFCFGVDTFTFRFSFFNNFTAVATATGAALSQWIIYFDNINFYGDKLCFSFGSAYDTQGALSRSGKIELIRSLKSFPFRFVMFFASFTQLVRLLTYSRERKTFSKPFSMKKQEKQPNPGYKKNPRLNCVDETVINKYSISFSALFRLSDNVNKKTC</sequence>
<dbReference type="Proteomes" id="UP000183832">
    <property type="component" value="Unassembled WGS sequence"/>
</dbReference>
<name>A0A1J1HEH9_9DIPT</name>
<gene>
    <name evidence="2" type="ORF">CLUMA_CG000264</name>
</gene>
<feature type="transmembrane region" description="Helical" evidence="1">
    <location>
        <begin position="148"/>
        <end position="167"/>
    </location>
</feature>
<accession>A0A1J1HEH9</accession>
<reference evidence="2 3" key="1">
    <citation type="submission" date="2015-04" db="EMBL/GenBank/DDBJ databases">
        <authorList>
            <person name="Syromyatnikov M.Y."/>
            <person name="Popov V.N."/>
        </authorList>
    </citation>
    <scope>NUCLEOTIDE SEQUENCE [LARGE SCALE GENOMIC DNA]</scope>
</reference>
<dbReference type="AlphaFoldDB" id="A0A1J1HEH9"/>
<keyword evidence="3" id="KW-1185">Reference proteome</keyword>
<organism evidence="2 3">
    <name type="scientific">Clunio marinus</name>
    <dbReference type="NCBI Taxonomy" id="568069"/>
    <lineage>
        <taxon>Eukaryota</taxon>
        <taxon>Metazoa</taxon>
        <taxon>Ecdysozoa</taxon>
        <taxon>Arthropoda</taxon>
        <taxon>Hexapoda</taxon>
        <taxon>Insecta</taxon>
        <taxon>Pterygota</taxon>
        <taxon>Neoptera</taxon>
        <taxon>Endopterygota</taxon>
        <taxon>Diptera</taxon>
        <taxon>Nematocera</taxon>
        <taxon>Chironomoidea</taxon>
        <taxon>Chironomidae</taxon>
        <taxon>Clunio</taxon>
    </lineage>
</organism>